<evidence type="ECO:0000259" key="9">
    <source>
        <dbReference type="PROSITE" id="PS50215"/>
    </source>
</evidence>
<evidence type="ECO:0000256" key="7">
    <source>
        <dbReference type="ARBA" id="ARBA00023180"/>
    </source>
</evidence>
<keyword evidence="7" id="KW-0325">Glycoprotein</keyword>
<name>A0AA39KZ49_MICHY</name>
<evidence type="ECO:0000256" key="1">
    <source>
        <dbReference type="ARBA" id="ARBA00022670"/>
    </source>
</evidence>
<dbReference type="Gene3D" id="3.40.390.10">
    <property type="entry name" value="Collagenase (Catalytic Domain)"/>
    <property type="match status" value="1"/>
</dbReference>
<dbReference type="EMBL" id="JAQQBR010000004">
    <property type="protein sequence ID" value="KAK0179124.1"/>
    <property type="molecule type" value="Genomic_DNA"/>
</dbReference>
<feature type="active site" evidence="8">
    <location>
        <position position="348"/>
    </location>
</feature>
<feature type="binding site" evidence="8">
    <location>
        <position position="347"/>
    </location>
    <ligand>
        <name>Zn(2+)</name>
        <dbReference type="ChEBI" id="CHEBI:29105"/>
        <note>catalytic</note>
    </ligand>
</feature>
<dbReference type="GO" id="GO:0004222">
    <property type="term" value="F:metalloendopeptidase activity"/>
    <property type="evidence" value="ECO:0007669"/>
    <property type="project" value="InterPro"/>
</dbReference>
<keyword evidence="5" id="KW-0482">Metalloprotease</keyword>
<evidence type="ECO:0000256" key="2">
    <source>
        <dbReference type="ARBA" id="ARBA00022723"/>
    </source>
</evidence>
<comment type="caution">
    <text evidence="8">Lacks conserved residue(s) required for the propagation of feature annotation.</text>
</comment>
<dbReference type="AlphaFoldDB" id="A0AA39KZ49"/>
<dbReference type="InterPro" id="IPR024079">
    <property type="entry name" value="MetalloPept_cat_dom_sf"/>
</dbReference>
<reference evidence="10" key="1">
    <citation type="journal article" date="2023" name="bioRxiv">
        <title>Scaffold-level genome assemblies of two parasitoid biocontrol wasps reveal the parthenogenesis mechanism and an associated novel virus.</title>
        <authorList>
            <person name="Inwood S."/>
            <person name="Skelly J."/>
            <person name="Guhlin J."/>
            <person name="Harrop T."/>
            <person name="Goldson S."/>
            <person name="Dearden P."/>
        </authorList>
    </citation>
    <scope>NUCLEOTIDE SEQUENCE</scope>
    <source>
        <strain evidence="10">Lincoln</strain>
        <tissue evidence="10">Whole body</tissue>
    </source>
</reference>
<feature type="binding site" evidence="8">
    <location>
        <position position="357"/>
    </location>
    <ligand>
        <name>Zn(2+)</name>
        <dbReference type="ChEBI" id="CHEBI:29105"/>
        <note>catalytic</note>
    </ligand>
</feature>
<proteinExistence type="predicted"/>
<dbReference type="PROSITE" id="PS50215">
    <property type="entry name" value="ADAM_MEPRO"/>
    <property type="match status" value="1"/>
</dbReference>
<dbReference type="InterPro" id="IPR001590">
    <property type="entry name" value="Peptidase_M12B"/>
</dbReference>
<feature type="domain" description="Peptidase M12B" evidence="9">
    <location>
        <begin position="263"/>
        <end position="416"/>
    </location>
</feature>
<keyword evidence="4 8" id="KW-0862">Zinc</keyword>
<keyword evidence="3" id="KW-0378">Hydrolase</keyword>
<evidence type="ECO:0000313" key="11">
    <source>
        <dbReference type="Proteomes" id="UP001168972"/>
    </source>
</evidence>
<keyword evidence="11" id="KW-1185">Reference proteome</keyword>
<evidence type="ECO:0000256" key="4">
    <source>
        <dbReference type="ARBA" id="ARBA00022833"/>
    </source>
</evidence>
<sequence>MTQDELKQTFYNAESIPKYQIARLVQNKTDGDASGNFSTLSFNAFGEKKTIKLKLYESTLISERTPIWLAKYNATDKSPFFEQLKPFTLGNEVTLYQTSEGSIIGSGIDKNGKPYFTGSTSKLVISPLSPRVSREISRRKRDISHDENNEYLVTDYHIIYNVPQSSDNNMLQSAIIKTENLIDEFKRKNGSIKLEKVKRDIPTSLISPEILLFTDFKSLFTKPEGKAFNKFIIYLIAFWNNAHEAIPFLHHQMSPDKHIFVMDALFDMGDWLMKYKNVFPLETYDFAVAMTSRHLCEKNILTNKCKRETTIGMANIKAKCAINGFRVEMCSIIHDELNFKGVLTATHELAHIMGAQHDGTSTVSTRHCDLSDQSPNYIMTPVVTDVPQNYVWSNCTQETLFRDWWRGAKDCLKIDSTIDTGKTVSIILPGDVESLEKQCINRGYSHPCDPTSDTCKDLECWTDSVKGIFSWWRCRKSGPPLDGSTCGPYHHCLLGTCVARNQTNSDA</sequence>
<dbReference type="InterPro" id="IPR041645">
    <property type="entry name" value="ADAMTS_CR_2"/>
</dbReference>
<comment type="caution">
    <text evidence="10">The sequence shown here is derived from an EMBL/GenBank/DDBJ whole genome shotgun (WGS) entry which is preliminary data.</text>
</comment>
<feature type="binding site" evidence="8">
    <location>
        <position position="351"/>
    </location>
    <ligand>
        <name>Zn(2+)</name>
        <dbReference type="ChEBI" id="CHEBI:29105"/>
        <note>catalytic</note>
    </ligand>
</feature>
<dbReference type="SUPFAM" id="SSF55486">
    <property type="entry name" value="Metalloproteases ('zincins'), catalytic domain"/>
    <property type="match status" value="1"/>
</dbReference>
<keyword evidence="6" id="KW-1015">Disulfide bond</keyword>
<reference evidence="10" key="2">
    <citation type="submission" date="2023-03" db="EMBL/GenBank/DDBJ databases">
        <authorList>
            <person name="Inwood S.N."/>
            <person name="Skelly J.G."/>
            <person name="Guhlin J."/>
            <person name="Harrop T.W.R."/>
            <person name="Goldson S.G."/>
            <person name="Dearden P.K."/>
        </authorList>
    </citation>
    <scope>NUCLEOTIDE SEQUENCE</scope>
    <source>
        <strain evidence="10">Lincoln</strain>
        <tissue evidence="10">Whole body</tissue>
    </source>
</reference>
<accession>A0AA39KZ49</accession>
<keyword evidence="1" id="KW-0645">Protease</keyword>
<keyword evidence="2 8" id="KW-0479">Metal-binding</keyword>
<dbReference type="PANTHER" id="PTHR11905">
    <property type="entry name" value="ADAM A DISINTEGRIN AND METALLOPROTEASE DOMAIN"/>
    <property type="match status" value="1"/>
</dbReference>
<dbReference type="Proteomes" id="UP001168972">
    <property type="component" value="Unassembled WGS sequence"/>
</dbReference>
<evidence type="ECO:0000256" key="5">
    <source>
        <dbReference type="ARBA" id="ARBA00023049"/>
    </source>
</evidence>
<dbReference type="Pfam" id="PF13688">
    <property type="entry name" value="Reprolysin_5"/>
    <property type="match status" value="1"/>
</dbReference>
<dbReference type="GO" id="GO:0006509">
    <property type="term" value="P:membrane protein ectodomain proteolysis"/>
    <property type="evidence" value="ECO:0007669"/>
    <property type="project" value="TreeGrafter"/>
</dbReference>
<dbReference type="Gene3D" id="3.40.1620.60">
    <property type="match status" value="1"/>
</dbReference>
<dbReference type="GO" id="GO:0046872">
    <property type="term" value="F:metal ion binding"/>
    <property type="evidence" value="ECO:0007669"/>
    <property type="project" value="UniProtKB-KW"/>
</dbReference>
<evidence type="ECO:0000313" key="10">
    <source>
        <dbReference type="EMBL" id="KAK0179124.1"/>
    </source>
</evidence>
<gene>
    <name evidence="10" type="ORF">PV327_007943</name>
</gene>
<evidence type="ECO:0000256" key="6">
    <source>
        <dbReference type="ARBA" id="ARBA00023157"/>
    </source>
</evidence>
<protein>
    <recommendedName>
        <fullName evidence="9">Peptidase M12B domain-containing protein</fullName>
    </recommendedName>
</protein>
<evidence type="ECO:0000256" key="8">
    <source>
        <dbReference type="PROSITE-ProRule" id="PRU00276"/>
    </source>
</evidence>
<dbReference type="PANTHER" id="PTHR11905:SF249">
    <property type="entry name" value="SOL NARAE, ISOFORM C"/>
    <property type="match status" value="1"/>
</dbReference>
<organism evidence="10 11">
    <name type="scientific">Microctonus hyperodae</name>
    <name type="common">Parasitoid wasp</name>
    <dbReference type="NCBI Taxonomy" id="165561"/>
    <lineage>
        <taxon>Eukaryota</taxon>
        <taxon>Metazoa</taxon>
        <taxon>Ecdysozoa</taxon>
        <taxon>Arthropoda</taxon>
        <taxon>Hexapoda</taxon>
        <taxon>Insecta</taxon>
        <taxon>Pterygota</taxon>
        <taxon>Neoptera</taxon>
        <taxon>Endopterygota</taxon>
        <taxon>Hymenoptera</taxon>
        <taxon>Apocrita</taxon>
        <taxon>Ichneumonoidea</taxon>
        <taxon>Braconidae</taxon>
        <taxon>Euphorinae</taxon>
        <taxon>Microctonus</taxon>
    </lineage>
</organism>
<evidence type="ECO:0000256" key="3">
    <source>
        <dbReference type="ARBA" id="ARBA00022801"/>
    </source>
</evidence>
<dbReference type="Pfam" id="PF17771">
    <property type="entry name" value="ADAMTS_CR_2"/>
    <property type="match status" value="1"/>
</dbReference>